<evidence type="ECO:0000313" key="18">
    <source>
        <dbReference type="EMBL" id="AEK30664.1"/>
    </source>
</evidence>
<organism evidence="18 19">
    <name type="scientific">Bifidobacterium animalis subsp. lactis CNCM I-2494</name>
    <dbReference type="NCBI Taxonomy" id="1042403"/>
    <lineage>
        <taxon>Bacteria</taxon>
        <taxon>Bacillati</taxon>
        <taxon>Actinomycetota</taxon>
        <taxon>Actinomycetes</taxon>
        <taxon>Bifidobacteriales</taxon>
        <taxon>Bifidobacteriaceae</taxon>
        <taxon>Bifidobacterium</taxon>
    </lineage>
</organism>
<dbReference type="GO" id="GO:0009252">
    <property type="term" value="P:peptidoglycan biosynthetic process"/>
    <property type="evidence" value="ECO:0007669"/>
    <property type="project" value="UniProtKB-UniRule"/>
</dbReference>
<evidence type="ECO:0000259" key="17">
    <source>
        <dbReference type="Pfam" id="PF08245"/>
    </source>
</evidence>
<comment type="function">
    <text evidence="14">Cell wall formation.</text>
</comment>
<dbReference type="InterPro" id="IPR004101">
    <property type="entry name" value="Mur_ligase_C"/>
</dbReference>
<evidence type="ECO:0000256" key="13">
    <source>
        <dbReference type="ARBA" id="ARBA00047833"/>
    </source>
</evidence>
<reference evidence="18 19" key="1">
    <citation type="journal article" date="2011" name="J. Bacteriol.">
        <title>Genome Sequence of the Probiotic Strain Bifidobacterium animalis subsp. lactis CNCM I-2494.</title>
        <authorList>
            <person name="Chervaux C."/>
            <person name="Grimaldi C."/>
            <person name="Bolotin A."/>
            <person name="Quinquis B."/>
            <person name="Legrain-Raspaud S."/>
            <person name="van Hylckama Vlieg J.E."/>
            <person name="Denariaz G."/>
            <person name="Smokvina T."/>
        </authorList>
    </citation>
    <scope>NUCLEOTIDE SEQUENCE [LARGE SCALE GENOMIC DNA]</scope>
    <source>
        <strain evidence="18 19">CNCM I-2494</strain>
    </source>
</reference>
<evidence type="ECO:0000313" key="19">
    <source>
        <dbReference type="Proteomes" id="UP000008394"/>
    </source>
</evidence>
<dbReference type="GO" id="GO:0005524">
    <property type="term" value="F:ATP binding"/>
    <property type="evidence" value="ECO:0007669"/>
    <property type="project" value="UniProtKB-UniRule"/>
</dbReference>
<dbReference type="UniPathway" id="UPA00219"/>
<dbReference type="PANTHER" id="PTHR43445">
    <property type="entry name" value="UDP-N-ACETYLMURAMATE--L-ALANINE LIGASE-RELATED"/>
    <property type="match status" value="1"/>
</dbReference>
<evidence type="ECO:0000256" key="6">
    <source>
        <dbReference type="ARBA" id="ARBA00022618"/>
    </source>
</evidence>
<evidence type="ECO:0000256" key="10">
    <source>
        <dbReference type="ARBA" id="ARBA00022984"/>
    </source>
</evidence>
<dbReference type="Gene3D" id="3.40.1190.10">
    <property type="entry name" value="Mur-like, catalytic domain"/>
    <property type="match status" value="1"/>
</dbReference>
<evidence type="ECO:0000256" key="5">
    <source>
        <dbReference type="ARBA" id="ARBA00022598"/>
    </source>
</evidence>
<keyword evidence="10 14" id="KW-0573">Peptidoglycan synthesis</keyword>
<keyword evidence="12 14" id="KW-0961">Cell wall biogenesis/degradation</keyword>
<feature type="domain" description="Mur ligase C-terminal" evidence="16">
    <location>
        <begin position="432"/>
        <end position="565"/>
    </location>
</feature>
<evidence type="ECO:0000256" key="11">
    <source>
        <dbReference type="ARBA" id="ARBA00023306"/>
    </source>
</evidence>
<evidence type="ECO:0000256" key="2">
    <source>
        <dbReference type="ARBA" id="ARBA00004752"/>
    </source>
</evidence>
<comment type="similarity">
    <text evidence="14">Belongs to the MurCDEF family.</text>
</comment>
<dbReference type="Pfam" id="PF01225">
    <property type="entry name" value="Mur_ligase"/>
    <property type="match status" value="1"/>
</dbReference>
<keyword evidence="7 14" id="KW-0547">Nucleotide-binding</keyword>
<dbReference type="InterPro" id="IPR013221">
    <property type="entry name" value="Mur_ligase_cen"/>
</dbReference>
<evidence type="ECO:0000256" key="1">
    <source>
        <dbReference type="ARBA" id="ARBA00004496"/>
    </source>
</evidence>
<keyword evidence="8 14" id="KW-0067">ATP-binding</keyword>
<dbReference type="PANTHER" id="PTHR43445:SF3">
    <property type="entry name" value="UDP-N-ACETYLMURAMATE--L-ALANINE LIGASE"/>
    <property type="match status" value="1"/>
</dbReference>
<comment type="subcellular location">
    <subcellularLocation>
        <location evidence="1 14">Cytoplasm</location>
    </subcellularLocation>
</comment>
<dbReference type="Gene3D" id="3.40.50.720">
    <property type="entry name" value="NAD(P)-binding Rossmann-like Domain"/>
    <property type="match status" value="1"/>
</dbReference>
<dbReference type="SUPFAM" id="SSF53244">
    <property type="entry name" value="MurD-like peptide ligases, peptide-binding domain"/>
    <property type="match status" value="1"/>
</dbReference>
<feature type="domain" description="Mur ligase central" evidence="17">
    <location>
        <begin position="205"/>
        <end position="410"/>
    </location>
</feature>
<dbReference type="NCBIfam" id="TIGR01082">
    <property type="entry name" value="murC"/>
    <property type="match status" value="1"/>
</dbReference>
<dbReference type="InterPro" id="IPR005758">
    <property type="entry name" value="UDP-N-AcMur_Ala_ligase_MurC"/>
</dbReference>
<evidence type="ECO:0000256" key="14">
    <source>
        <dbReference type="HAMAP-Rule" id="MF_00046"/>
    </source>
</evidence>
<accession>A0A806FMY8</accession>
<evidence type="ECO:0000256" key="9">
    <source>
        <dbReference type="ARBA" id="ARBA00022960"/>
    </source>
</evidence>
<evidence type="ECO:0000259" key="15">
    <source>
        <dbReference type="Pfam" id="PF01225"/>
    </source>
</evidence>
<evidence type="ECO:0000256" key="12">
    <source>
        <dbReference type="ARBA" id="ARBA00023316"/>
    </source>
</evidence>
<keyword evidence="5 14" id="KW-0436">Ligase</keyword>
<dbReference type="GO" id="GO:0051301">
    <property type="term" value="P:cell division"/>
    <property type="evidence" value="ECO:0007669"/>
    <property type="project" value="UniProtKB-KW"/>
</dbReference>
<dbReference type="AlphaFoldDB" id="A0A806FMY8"/>
<name>A0A806FMY8_BIFAN</name>
<dbReference type="GO" id="GO:0005737">
    <property type="term" value="C:cytoplasm"/>
    <property type="evidence" value="ECO:0007669"/>
    <property type="project" value="UniProtKB-SubCell"/>
</dbReference>
<evidence type="ECO:0000259" key="16">
    <source>
        <dbReference type="Pfam" id="PF02875"/>
    </source>
</evidence>
<sequence>MAASLWTTDRSPRSGCPRKCPDCWRIRPACAHMVSMRGSMAFVMRRTVWPVRSFPSPMRESEAMLHGTAEHRARSLKVKESIVLDPTVAQFGEDLRAADLGNTHFIGIGGAGMSVLAEMLHEQGVPVDGSDREPGAKTERLESLGIPVQFTQRAENVQDAQVVVYSSAIKPDNPEIVAAVANGAQLVHRSDILALLMNGKHAVTVAGAHGKTTTSSLLAHILMHAGTGELADPSYAIGGSIQGPDGTTLDGGHAGKGTVLVAEADESDGSFAKYHPDIEIITNAEADHLDHYHTEENYHAAFADHVTHARRAVIMCVDDAGALAVLRSLAPEDARKVIAYSTHTADELGDLNGATFVHIASEHESANSGTENFVIDIPAALVGADVALPVSLRIPGLHNARNATAAILAAVLLGMDAERAAVAAGTFLGANRRFQIRGTVSDITVVDDYAHHPTEITALLKAARRRYPDSQLHVLFQPHLFSRTQFFAQEFADALSLADDVIVTGIFPAREKQSDFPQVTPNTIVDNAHGDGSYEIEAVDDMSLAAQMLAMRAQPGDVIFTVGAGDITRMGPVILHVLEAHYGNAQQD</sequence>
<dbReference type="GO" id="GO:0071555">
    <property type="term" value="P:cell wall organization"/>
    <property type="evidence" value="ECO:0007669"/>
    <property type="project" value="UniProtKB-KW"/>
</dbReference>
<dbReference type="InterPro" id="IPR000713">
    <property type="entry name" value="Mur_ligase_N"/>
</dbReference>
<feature type="domain" description="Mur ligase N-terminal catalytic" evidence="15">
    <location>
        <begin position="103"/>
        <end position="200"/>
    </location>
</feature>
<dbReference type="Proteomes" id="UP000008394">
    <property type="component" value="Chromosome"/>
</dbReference>
<dbReference type="HAMAP" id="MF_00046">
    <property type="entry name" value="MurC"/>
    <property type="match status" value="1"/>
</dbReference>
<evidence type="ECO:0000256" key="3">
    <source>
        <dbReference type="ARBA" id="ARBA00012211"/>
    </source>
</evidence>
<evidence type="ECO:0000256" key="8">
    <source>
        <dbReference type="ARBA" id="ARBA00022840"/>
    </source>
</evidence>
<comment type="catalytic activity">
    <reaction evidence="13 14">
        <text>UDP-N-acetyl-alpha-D-muramate + L-alanine + ATP = UDP-N-acetyl-alpha-D-muramoyl-L-alanine + ADP + phosphate + H(+)</text>
        <dbReference type="Rhea" id="RHEA:23372"/>
        <dbReference type="ChEBI" id="CHEBI:15378"/>
        <dbReference type="ChEBI" id="CHEBI:30616"/>
        <dbReference type="ChEBI" id="CHEBI:43474"/>
        <dbReference type="ChEBI" id="CHEBI:57972"/>
        <dbReference type="ChEBI" id="CHEBI:70757"/>
        <dbReference type="ChEBI" id="CHEBI:83898"/>
        <dbReference type="ChEBI" id="CHEBI:456216"/>
        <dbReference type="EC" id="6.3.2.8"/>
    </reaction>
</comment>
<dbReference type="SUPFAM" id="SSF51984">
    <property type="entry name" value="MurCD N-terminal domain"/>
    <property type="match status" value="1"/>
</dbReference>
<keyword evidence="6 14" id="KW-0132">Cell division</keyword>
<evidence type="ECO:0000256" key="7">
    <source>
        <dbReference type="ARBA" id="ARBA00022741"/>
    </source>
</evidence>
<dbReference type="EC" id="6.3.2.8" evidence="3 14"/>
<keyword evidence="11 14" id="KW-0131">Cell cycle</keyword>
<dbReference type="InterPro" id="IPR050061">
    <property type="entry name" value="MurCDEF_pg_biosynth"/>
</dbReference>
<dbReference type="Pfam" id="PF08245">
    <property type="entry name" value="Mur_ligase_M"/>
    <property type="match status" value="1"/>
</dbReference>
<protein>
    <recommendedName>
        <fullName evidence="3 14">UDP-N-acetylmuramate--L-alanine ligase</fullName>
        <ecNumber evidence="3 14">6.3.2.8</ecNumber>
    </recommendedName>
    <alternativeName>
        <fullName evidence="14">UDP-N-acetylmuramoyl-L-alanine synthetase</fullName>
    </alternativeName>
</protein>
<dbReference type="EMBL" id="CP002915">
    <property type="protein sequence ID" value="AEK30664.1"/>
    <property type="molecule type" value="Genomic_DNA"/>
</dbReference>
<dbReference type="InterPro" id="IPR036565">
    <property type="entry name" value="Mur-like_cat_sf"/>
</dbReference>
<evidence type="ECO:0000256" key="4">
    <source>
        <dbReference type="ARBA" id="ARBA00022490"/>
    </source>
</evidence>
<dbReference type="GO" id="GO:0008763">
    <property type="term" value="F:UDP-N-acetylmuramate-L-alanine ligase activity"/>
    <property type="evidence" value="ECO:0007669"/>
    <property type="project" value="UniProtKB-UniRule"/>
</dbReference>
<dbReference type="GO" id="GO:0008360">
    <property type="term" value="P:regulation of cell shape"/>
    <property type="evidence" value="ECO:0007669"/>
    <property type="project" value="UniProtKB-KW"/>
</dbReference>
<feature type="binding site" evidence="14">
    <location>
        <begin position="207"/>
        <end position="213"/>
    </location>
    <ligand>
        <name>ATP</name>
        <dbReference type="ChEBI" id="CHEBI:30616"/>
    </ligand>
</feature>
<dbReference type="InterPro" id="IPR036615">
    <property type="entry name" value="Mur_ligase_C_dom_sf"/>
</dbReference>
<dbReference type="SUPFAM" id="SSF53623">
    <property type="entry name" value="MurD-like peptide ligases, catalytic domain"/>
    <property type="match status" value="1"/>
</dbReference>
<dbReference type="KEGG" id="bnm:BALAC2494_00045"/>
<keyword evidence="9 14" id="KW-0133">Cell shape</keyword>
<dbReference type="Pfam" id="PF02875">
    <property type="entry name" value="Mur_ligase_C"/>
    <property type="match status" value="1"/>
</dbReference>
<dbReference type="Gene3D" id="3.90.190.20">
    <property type="entry name" value="Mur ligase, C-terminal domain"/>
    <property type="match status" value="1"/>
</dbReference>
<proteinExistence type="inferred from homology"/>
<comment type="pathway">
    <text evidence="2 14">Cell wall biogenesis; peptidoglycan biosynthesis.</text>
</comment>
<keyword evidence="4 14" id="KW-0963">Cytoplasm</keyword>
<gene>
    <name evidence="14" type="primary">murC</name>
    <name evidence="18" type="ORF">BALAC2494_00045</name>
</gene>